<evidence type="ECO:0000256" key="2">
    <source>
        <dbReference type="ARBA" id="ARBA00022649"/>
    </source>
</evidence>
<comment type="cofactor">
    <cofactor evidence="1">
        <name>Mg(2+)</name>
        <dbReference type="ChEBI" id="CHEBI:18420"/>
    </cofactor>
</comment>
<gene>
    <name evidence="11" type="ORF">ETP66_09565</name>
</gene>
<accession>A0A4Q9AZS6</accession>
<evidence type="ECO:0000256" key="3">
    <source>
        <dbReference type="ARBA" id="ARBA00022679"/>
    </source>
</evidence>
<keyword evidence="8" id="KW-0460">Magnesium</keyword>
<dbReference type="Gene3D" id="3.30.460.10">
    <property type="entry name" value="Beta Polymerase, domain 2"/>
    <property type="match status" value="1"/>
</dbReference>
<keyword evidence="2" id="KW-1277">Toxin-antitoxin system</keyword>
<evidence type="ECO:0000256" key="5">
    <source>
        <dbReference type="ARBA" id="ARBA00022723"/>
    </source>
</evidence>
<dbReference type="PANTHER" id="PTHR33571">
    <property type="entry name" value="SSL8005 PROTEIN"/>
    <property type="match status" value="1"/>
</dbReference>
<keyword evidence="12" id="KW-1185">Reference proteome</keyword>
<keyword evidence="7" id="KW-0067">ATP-binding</keyword>
<keyword evidence="5" id="KW-0479">Metal-binding</keyword>
<comment type="caution">
    <text evidence="11">The sequence shown here is derived from an EMBL/GenBank/DDBJ whole genome shotgun (WGS) entry which is preliminary data.</text>
</comment>
<keyword evidence="4" id="KW-0548">Nucleotidyltransferase</keyword>
<feature type="domain" description="Polymerase nucleotidyl transferase" evidence="10">
    <location>
        <begin position="17"/>
        <end position="96"/>
    </location>
</feature>
<evidence type="ECO:0000313" key="12">
    <source>
        <dbReference type="Proteomes" id="UP000292858"/>
    </source>
</evidence>
<dbReference type="GO" id="GO:0016779">
    <property type="term" value="F:nucleotidyltransferase activity"/>
    <property type="evidence" value="ECO:0007669"/>
    <property type="project" value="UniProtKB-KW"/>
</dbReference>
<proteinExistence type="inferred from homology"/>
<dbReference type="GO" id="GO:0046872">
    <property type="term" value="F:metal ion binding"/>
    <property type="evidence" value="ECO:0007669"/>
    <property type="project" value="UniProtKB-KW"/>
</dbReference>
<dbReference type="CDD" id="cd05403">
    <property type="entry name" value="NT_KNTase_like"/>
    <property type="match status" value="1"/>
</dbReference>
<dbReference type="InterPro" id="IPR002934">
    <property type="entry name" value="Polymerase_NTP_transf_dom"/>
</dbReference>
<evidence type="ECO:0000256" key="9">
    <source>
        <dbReference type="ARBA" id="ARBA00038276"/>
    </source>
</evidence>
<evidence type="ECO:0000256" key="7">
    <source>
        <dbReference type="ARBA" id="ARBA00022840"/>
    </source>
</evidence>
<evidence type="ECO:0000313" key="11">
    <source>
        <dbReference type="EMBL" id="TBH17398.1"/>
    </source>
</evidence>
<dbReference type="Pfam" id="PF01909">
    <property type="entry name" value="NTP_transf_2"/>
    <property type="match status" value="1"/>
</dbReference>
<comment type="similarity">
    <text evidence="9">Belongs to the MntA antitoxin family.</text>
</comment>
<protein>
    <submittedName>
        <fullName evidence="11">Nucleotidyltransferase</fullName>
    </submittedName>
</protein>
<dbReference type="AlphaFoldDB" id="A0A4Q9AZS6"/>
<dbReference type="Proteomes" id="UP000292858">
    <property type="component" value="Unassembled WGS sequence"/>
</dbReference>
<reference evidence="11 12" key="1">
    <citation type="submission" date="2019-02" db="EMBL/GenBank/DDBJ databases">
        <title>Thermus sp. a novel from hot spring.</title>
        <authorList>
            <person name="Zhao Z."/>
        </authorList>
    </citation>
    <scope>NUCLEOTIDE SEQUENCE [LARGE SCALE GENOMIC DNA]</scope>
    <source>
        <strain evidence="11 12">CFH 72773T</strain>
    </source>
</reference>
<dbReference type="EMBL" id="SIJL01000013">
    <property type="protein sequence ID" value="TBH17398.1"/>
    <property type="molecule type" value="Genomic_DNA"/>
</dbReference>
<evidence type="ECO:0000259" key="10">
    <source>
        <dbReference type="Pfam" id="PF01909"/>
    </source>
</evidence>
<organism evidence="11 12">
    <name type="scientific">Thermus thermamylovorans</name>
    <dbReference type="NCBI Taxonomy" id="2509362"/>
    <lineage>
        <taxon>Bacteria</taxon>
        <taxon>Thermotogati</taxon>
        <taxon>Deinococcota</taxon>
        <taxon>Deinococci</taxon>
        <taxon>Thermales</taxon>
        <taxon>Thermaceae</taxon>
        <taxon>Thermus</taxon>
    </lineage>
</organism>
<evidence type="ECO:0000256" key="4">
    <source>
        <dbReference type="ARBA" id="ARBA00022695"/>
    </source>
</evidence>
<dbReference type="PANTHER" id="PTHR33571:SF12">
    <property type="entry name" value="BSL3053 PROTEIN"/>
    <property type="match status" value="1"/>
</dbReference>
<dbReference type="InterPro" id="IPR052038">
    <property type="entry name" value="Type-VII_TA_antitoxin"/>
</dbReference>
<keyword evidence="6" id="KW-0547">Nucleotide-binding</keyword>
<sequence length="104" mass="11883">MEGVNLSSLPTPDRERLQELCQRYGVRRLLLFGSFARGEASEASDLDLLVEFFPGRVPGLGFVRLQEELSRLFGRQVDLHTAKSLSRYFREEALREAHPLYEAA</sequence>
<dbReference type="GO" id="GO:0005524">
    <property type="term" value="F:ATP binding"/>
    <property type="evidence" value="ECO:0007669"/>
    <property type="project" value="UniProtKB-KW"/>
</dbReference>
<dbReference type="InterPro" id="IPR043519">
    <property type="entry name" value="NT_sf"/>
</dbReference>
<dbReference type="OrthoDB" id="9809668at2"/>
<evidence type="ECO:0000256" key="1">
    <source>
        <dbReference type="ARBA" id="ARBA00001946"/>
    </source>
</evidence>
<evidence type="ECO:0000256" key="8">
    <source>
        <dbReference type="ARBA" id="ARBA00022842"/>
    </source>
</evidence>
<name>A0A4Q9AZS6_9DEIN</name>
<dbReference type="SUPFAM" id="SSF81301">
    <property type="entry name" value="Nucleotidyltransferase"/>
    <property type="match status" value="1"/>
</dbReference>
<evidence type="ECO:0000256" key="6">
    <source>
        <dbReference type="ARBA" id="ARBA00022741"/>
    </source>
</evidence>
<keyword evidence="3 11" id="KW-0808">Transferase</keyword>